<sequence>MSYLGRAIGIIRTSSKLLRRGPQRMTLRNGSGGPHIEPQYRQYPQITKKQIFESELLSGAMWFWILWHCWHDPDAVLVCHSNMHVVLTYWLFNKWIELKAFVFFDRVTSLGLTPPSGPTRNWVSHLMRNDVLIKVHHSLGSILSYC</sequence>
<evidence type="ECO:0000256" key="14">
    <source>
        <dbReference type="ARBA" id="ARBA00031736"/>
    </source>
</evidence>
<evidence type="ECO:0000313" key="16">
    <source>
        <dbReference type="Proteomes" id="UP000694523"/>
    </source>
</evidence>
<evidence type="ECO:0000256" key="3">
    <source>
        <dbReference type="ARBA" id="ARBA00005923"/>
    </source>
</evidence>
<dbReference type="GO" id="GO:0005743">
    <property type="term" value="C:mitochondrial inner membrane"/>
    <property type="evidence" value="ECO:0007669"/>
    <property type="project" value="UniProtKB-SubCell"/>
</dbReference>
<evidence type="ECO:0000256" key="8">
    <source>
        <dbReference type="ARBA" id="ARBA00022792"/>
    </source>
</evidence>
<keyword evidence="7" id="KW-0679">Respiratory chain</keyword>
<name>A0A8C6T6L4_9GOBI</name>
<evidence type="ECO:0000256" key="2">
    <source>
        <dbReference type="ARBA" id="ARBA00004443"/>
    </source>
</evidence>
<evidence type="ECO:0000256" key="4">
    <source>
        <dbReference type="ARBA" id="ARBA00011533"/>
    </source>
</evidence>
<evidence type="ECO:0000256" key="10">
    <source>
        <dbReference type="ARBA" id="ARBA00022982"/>
    </source>
</evidence>
<keyword evidence="16" id="KW-1185">Reference proteome</keyword>
<dbReference type="GO" id="GO:0045271">
    <property type="term" value="C:respiratory chain complex I"/>
    <property type="evidence" value="ECO:0007669"/>
    <property type="project" value="InterPro"/>
</dbReference>
<evidence type="ECO:0000256" key="13">
    <source>
        <dbReference type="ARBA" id="ARBA00031368"/>
    </source>
</evidence>
<dbReference type="InterPro" id="IPR026627">
    <property type="entry name" value="NDUFB2_animal"/>
</dbReference>
<comment type="subcellular location">
    <subcellularLocation>
        <location evidence="2">Mitochondrion inner membrane</location>
        <topology evidence="2">Peripheral membrane protein</topology>
        <orientation evidence="2">Matrix side</orientation>
    </subcellularLocation>
</comment>
<dbReference type="Pfam" id="PF14813">
    <property type="entry name" value="NADH_B2"/>
    <property type="match status" value="1"/>
</dbReference>
<keyword evidence="12" id="KW-0472">Membrane</keyword>
<keyword evidence="10" id="KW-0249">Electron transport</keyword>
<comment type="subunit">
    <text evidence="4">Complex I is composed of 45 different subunits.</text>
</comment>
<keyword evidence="8" id="KW-0999">Mitochondrion inner membrane</keyword>
<dbReference type="Ensembl" id="ENSNMLT00000018637.1">
    <property type="protein sequence ID" value="ENSNMLP00000016553.1"/>
    <property type="gene ID" value="ENSNMLG00000010994.1"/>
</dbReference>
<evidence type="ECO:0000256" key="9">
    <source>
        <dbReference type="ARBA" id="ARBA00022946"/>
    </source>
</evidence>
<comment type="function">
    <text evidence="1">Accessory subunit of the mitochondrial membrane respiratory chain NADH dehydrogenase (Complex I), that is believed not to be involved in catalysis. Complex I functions in the transfer of electrons from NADH to the respiratory chain. The immediate electron acceptor for the enzyme is believed to be ubiquinone.</text>
</comment>
<keyword evidence="6" id="KW-0813">Transport</keyword>
<evidence type="ECO:0000256" key="7">
    <source>
        <dbReference type="ARBA" id="ARBA00022660"/>
    </source>
</evidence>
<dbReference type="AlphaFoldDB" id="A0A8C6T6L4"/>
<keyword evidence="11" id="KW-0496">Mitochondrion</keyword>
<keyword evidence="9" id="KW-0809">Transit peptide</keyword>
<evidence type="ECO:0000256" key="5">
    <source>
        <dbReference type="ARBA" id="ARBA00014585"/>
    </source>
</evidence>
<evidence type="ECO:0000256" key="12">
    <source>
        <dbReference type="ARBA" id="ARBA00023136"/>
    </source>
</evidence>
<dbReference type="GO" id="GO:0032981">
    <property type="term" value="P:mitochondrial respiratory chain complex I assembly"/>
    <property type="evidence" value="ECO:0007669"/>
    <property type="project" value="TreeGrafter"/>
</dbReference>
<protein>
    <recommendedName>
        <fullName evidence="5">NADH dehydrogenase [ubiquinone] 1 beta subcomplex subunit 2, mitochondrial</fullName>
    </recommendedName>
    <alternativeName>
        <fullName evidence="13">Complex I-AGGG</fullName>
    </alternativeName>
    <alternativeName>
        <fullName evidence="14">NADH-ubiquinone oxidoreductase AGGG subunit</fullName>
    </alternativeName>
</protein>
<dbReference type="PANTHER" id="PTHR15223">
    <property type="entry name" value="NADH-UBIQUINONE OXIDOREDUCTASE AGGG SUBUNIT"/>
    <property type="match status" value="1"/>
</dbReference>
<evidence type="ECO:0000256" key="11">
    <source>
        <dbReference type="ARBA" id="ARBA00023128"/>
    </source>
</evidence>
<accession>A0A8C6T6L4</accession>
<organism evidence="15 16">
    <name type="scientific">Neogobius melanostomus</name>
    <name type="common">round goby</name>
    <dbReference type="NCBI Taxonomy" id="47308"/>
    <lineage>
        <taxon>Eukaryota</taxon>
        <taxon>Metazoa</taxon>
        <taxon>Chordata</taxon>
        <taxon>Craniata</taxon>
        <taxon>Vertebrata</taxon>
        <taxon>Euteleostomi</taxon>
        <taxon>Actinopterygii</taxon>
        <taxon>Neopterygii</taxon>
        <taxon>Teleostei</taxon>
        <taxon>Neoteleostei</taxon>
        <taxon>Acanthomorphata</taxon>
        <taxon>Gobiaria</taxon>
        <taxon>Gobiiformes</taxon>
        <taxon>Gobioidei</taxon>
        <taxon>Gobiidae</taxon>
        <taxon>Benthophilinae</taxon>
        <taxon>Neogobiini</taxon>
        <taxon>Neogobius</taxon>
    </lineage>
</organism>
<reference evidence="15" key="1">
    <citation type="submission" date="2025-08" db="UniProtKB">
        <authorList>
            <consortium name="Ensembl"/>
        </authorList>
    </citation>
    <scope>IDENTIFICATION</scope>
</reference>
<dbReference type="Proteomes" id="UP000694523">
    <property type="component" value="Unplaced"/>
</dbReference>
<evidence type="ECO:0000313" key="15">
    <source>
        <dbReference type="Ensembl" id="ENSNMLP00000016553.1"/>
    </source>
</evidence>
<proteinExistence type="inferred from homology"/>
<reference evidence="15" key="2">
    <citation type="submission" date="2025-09" db="UniProtKB">
        <authorList>
            <consortium name="Ensembl"/>
        </authorList>
    </citation>
    <scope>IDENTIFICATION</scope>
</reference>
<evidence type="ECO:0000256" key="6">
    <source>
        <dbReference type="ARBA" id="ARBA00022448"/>
    </source>
</evidence>
<evidence type="ECO:0000256" key="1">
    <source>
        <dbReference type="ARBA" id="ARBA00003195"/>
    </source>
</evidence>
<comment type="similarity">
    <text evidence="3">Belongs to the complex I NDUFB2 subunit family.</text>
</comment>
<dbReference type="PANTHER" id="PTHR15223:SF1">
    <property type="entry name" value="NADH DEHYDROGENASE [UBIQUINONE] 1 BETA SUBCOMPLEX SUBUNIT 2, MITOCHONDRIAL"/>
    <property type="match status" value="1"/>
</dbReference>